<keyword evidence="6" id="KW-0573">Peptidoglycan synthesis</keyword>
<evidence type="ECO:0000313" key="17">
    <source>
        <dbReference type="EMBL" id="MBE1237516.1"/>
    </source>
</evidence>
<feature type="transmembrane region" description="Helical" evidence="16">
    <location>
        <begin position="83"/>
        <end position="103"/>
    </location>
</feature>
<protein>
    <recommendedName>
        <fullName evidence="12">Probable peptidoglycan glycosyltransferase FtsW</fullName>
        <ecNumber evidence="14">2.4.99.28</ecNumber>
    </recommendedName>
    <alternativeName>
        <fullName evidence="13">Cell division protein FtsW</fullName>
    </alternativeName>
    <alternativeName>
        <fullName evidence="10">Cell wall polymerase</fullName>
    </alternativeName>
    <alternativeName>
        <fullName evidence="9">Peptidoglycan polymerase</fullName>
    </alternativeName>
</protein>
<name>A0A8J7CWI1_9PROT</name>
<dbReference type="AlphaFoldDB" id="A0A8J7CWI1"/>
<gene>
    <name evidence="17" type="ORF">IHV25_07625</name>
</gene>
<evidence type="ECO:0000256" key="10">
    <source>
        <dbReference type="ARBA" id="ARBA00033270"/>
    </source>
</evidence>
<keyword evidence="2" id="KW-0328">Glycosyltransferase</keyword>
<keyword evidence="4 16" id="KW-0812">Transmembrane</keyword>
<feature type="transmembrane region" description="Helical" evidence="16">
    <location>
        <begin position="59"/>
        <end position="77"/>
    </location>
</feature>
<feature type="transmembrane region" description="Helical" evidence="16">
    <location>
        <begin position="20"/>
        <end position="39"/>
    </location>
</feature>
<evidence type="ECO:0000313" key="18">
    <source>
        <dbReference type="Proteomes" id="UP000631034"/>
    </source>
</evidence>
<evidence type="ECO:0000256" key="13">
    <source>
        <dbReference type="ARBA" id="ARBA00041418"/>
    </source>
</evidence>
<dbReference type="GO" id="GO:0005886">
    <property type="term" value="C:plasma membrane"/>
    <property type="evidence" value="ECO:0007669"/>
    <property type="project" value="TreeGrafter"/>
</dbReference>
<dbReference type="InterPro" id="IPR001182">
    <property type="entry name" value="FtsW/RodA"/>
</dbReference>
<dbReference type="GO" id="GO:0008955">
    <property type="term" value="F:peptidoglycan glycosyltransferase activity"/>
    <property type="evidence" value="ECO:0007669"/>
    <property type="project" value="UniProtKB-EC"/>
</dbReference>
<keyword evidence="18" id="KW-1185">Reference proteome</keyword>
<evidence type="ECO:0000256" key="3">
    <source>
        <dbReference type="ARBA" id="ARBA00022679"/>
    </source>
</evidence>
<dbReference type="PANTHER" id="PTHR30474:SF2">
    <property type="entry name" value="PEPTIDOGLYCAN GLYCOSYLTRANSFERASE FTSW-RELATED"/>
    <property type="match status" value="1"/>
</dbReference>
<dbReference type="GO" id="GO:0015648">
    <property type="term" value="F:lipid-linked peptidoglycan transporter activity"/>
    <property type="evidence" value="ECO:0007669"/>
    <property type="project" value="TreeGrafter"/>
</dbReference>
<feature type="transmembrane region" description="Helical" evidence="16">
    <location>
        <begin position="124"/>
        <end position="140"/>
    </location>
</feature>
<comment type="catalytic activity">
    <reaction evidence="15">
        <text>[GlcNAc-(1-&gt;4)-Mur2Ac(oyl-L-Ala-gamma-D-Glu-L-Lys-D-Ala-D-Ala)](n)-di-trans,octa-cis-undecaprenyl diphosphate + beta-D-GlcNAc-(1-&gt;4)-Mur2Ac(oyl-L-Ala-gamma-D-Glu-L-Lys-D-Ala-D-Ala)-di-trans,octa-cis-undecaprenyl diphosphate = [GlcNAc-(1-&gt;4)-Mur2Ac(oyl-L-Ala-gamma-D-Glu-L-Lys-D-Ala-D-Ala)](n+1)-di-trans,octa-cis-undecaprenyl diphosphate + di-trans,octa-cis-undecaprenyl diphosphate + H(+)</text>
        <dbReference type="Rhea" id="RHEA:23708"/>
        <dbReference type="Rhea" id="RHEA-COMP:9602"/>
        <dbReference type="Rhea" id="RHEA-COMP:9603"/>
        <dbReference type="ChEBI" id="CHEBI:15378"/>
        <dbReference type="ChEBI" id="CHEBI:58405"/>
        <dbReference type="ChEBI" id="CHEBI:60033"/>
        <dbReference type="ChEBI" id="CHEBI:78435"/>
        <dbReference type="EC" id="2.4.99.28"/>
    </reaction>
</comment>
<evidence type="ECO:0000256" key="15">
    <source>
        <dbReference type="ARBA" id="ARBA00049902"/>
    </source>
</evidence>
<evidence type="ECO:0000256" key="9">
    <source>
        <dbReference type="ARBA" id="ARBA00032370"/>
    </source>
</evidence>
<comment type="subcellular location">
    <subcellularLocation>
        <location evidence="1">Membrane</location>
        <topology evidence="1">Multi-pass membrane protein</topology>
    </subcellularLocation>
</comment>
<sequence length="371" mass="40143">MFTRLDTSVVSNWRWTIDWVLVTAMMVLVVFGFILILAAGPSAARRINVDTMHFVNRQILFILAAIVLMMGTSLLSLKWLRRMGALGFLGVLGVLALVPVLGSEIKGSTRWISLGSFALQPSEFAKPLFAIVCAWLFAAGKEYRRFPGDLVALGLLGVLGGMLILQPDFGMTMIVSAVFGVQFFLAGLSLFWVFCLVAAGCAGAYLAYLLIPHVNHRVNAFLDPASTDQYQITQSMRAFTEGGFLGRGPGEGRIKSLLPDAHTDFIYSVAGEEFGLLLCLLIAGLFLFIALRATWRLRGERDLFAILATGGLIALISFQALINMASSLSLIPTKGMTLPFISYGGSSTLATALAMGMLLALSRHRPHGDSP</sequence>
<keyword evidence="7 16" id="KW-1133">Transmembrane helix</keyword>
<organism evidence="17 18">
    <name type="scientific">Phaeovibrio sulfidiphilus</name>
    <dbReference type="NCBI Taxonomy" id="1220600"/>
    <lineage>
        <taxon>Bacteria</taxon>
        <taxon>Pseudomonadati</taxon>
        <taxon>Pseudomonadota</taxon>
        <taxon>Alphaproteobacteria</taxon>
        <taxon>Rhodospirillales</taxon>
        <taxon>Rhodospirillaceae</taxon>
        <taxon>Phaeovibrio</taxon>
    </lineage>
</organism>
<dbReference type="GO" id="GO:0009252">
    <property type="term" value="P:peptidoglycan biosynthetic process"/>
    <property type="evidence" value="ECO:0007669"/>
    <property type="project" value="UniProtKB-KW"/>
</dbReference>
<feature type="transmembrane region" description="Helical" evidence="16">
    <location>
        <begin position="303"/>
        <end position="322"/>
    </location>
</feature>
<evidence type="ECO:0000256" key="16">
    <source>
        <dbReference type="SAM" id="Phobius"/>
    </source>
</evidence>
<evidence type="ECO:0000256" key="14">
    <source>
        <dbReference type="ARBA" id="ARBA00044770"/>
    </source>
</evidence>
<keyword evidence="17" id="KW-0131">Cell cycle</keyword>
<proteinExistence type="inferred from homology"/>
<keyword evidence="3" id="KW-0808">Transferase</keyword>
<evidence type="ECO:0000256" key="5">
    <source>
        <dbReference type="ARBA" id="ARBA00022960"/>
    </source>
</evidence>
<comment type="similarity">
    <text evidence="11">Belongs to the SEDS family. FtsW subfamily.</text>
</comment>
<dbReference type="GO" id="GO:0051301">
    <property type="term" value="P:cell division"/>
    <property type="evidence" value="ECO:0007669"/>
    <property type="project" value="UniProtKB-KW"/>
</dbReference>
<evidence type="ECO:0000256" key="12">
    <source>
        <dbReference type="ARBA" id="ARBA00041185"/>
    </source>
</evidence>
<feature type="transmembrane region" description="Helical" evidence="16">
    <location>
        <begin position="342"/>
        <end position="361"/>
    </location>
</feature>
<keyword evidence="5" id="KW-0133">Cell shape</keyword>
<evidence type="ECO:0000256" key="2">
    <source>
        <dbReference type="ARBA" id="ARBA00022676"/>
    </source>
</evidence>
<feature type="transmembrane region" description="Helical" evidence="16">
    <location>
        <begin position="274"/>
        <end position="291"/>
    </location>
</feature>
<dbReference type="EC" id="2.4.99.28" evidence="14"/>
<evidence type="ECO:0000256" key="8">
    <source>
        <dbReference type="ARBA" id="ARBA00023136"/>
    </source>
</evidence>
<keyword evidence="17" id="KW-0132">Cell division</keyword>
<feature type="transmembrane region" description="Helical" evidence="16">
    <location>
        <begin position="146"/>
        <end position="165"/>
    </location>
</feature>
<accession>A0A8J7CWI1</accession>
<dbReference type="PANTHER" id="PTHR30474">
    <property type="entry name" value="CELL CYCLE PROTEIN"/>
    <property type="match status" value="1"/>
</dbReference>
<dbReference type="GO" id="GO:0008360">
    <property type="term" value="P:regulation of cell shape"/>
    <property type="evidence" value="ECO:0007669"/>
    <property type="project" value="UniProtKB-KW"/>
</dbReference>
<dbReference type="EMBL" id="JACZHT010000005">
    <property type="protein sequence ID" value="MBE1237516.1"/>
    <property type="molecule type" value="Genomic_DNA"/>
</dbReference>
<dbReference type="Proteomes" id="UP000631034">
    <property type="component" value="Unassembled WGS sequence"/>
</dbReference>
<evidence type="ECO:0000256" key="7">
    <source>
        <dbReference type="ARBA" id="ARBA00022989"/>
    </source>
</evidence>
<evidence type="ECO:0000256" key="6">
    <source>
        <dbReference type="ARBA" id="ARBA00022984"/>
    </source>
</evidence>
<evidence type="ECO:0000256" key="1">
    <source>
        <dbReference type="ARBA" id="ARBA00004141"/>
    </source>
</evidence>
<evidence type="ECO:0000256" key="11">
    <source>
        <dbReference type="ARBA" id="ARBA00038053"/>
    </source>
</evidence>
<dbReference type="Pfam" id="PF01098">
    <property type="entry name" value="FTSW_RODA_SPOVE"/>
    <property type="match status" value="1"/>
</dbReference>
<evidence type="ECO:0000256" key="4">
    <source>
        <dbReference type="ARBA" id="ARBA00022692"/>
    </source>
</evidence>
<keyword evidence="8 16" id="KW-0472">Membrane</keyword>
<feature type="transmembrane region" description="Helical" evidence="16">
    <location>
        <begin position="177"/>
        <end position="208"/>
    </location>
</feature>
<reference evidence="17" key="1">
    <citation type="submission" date="2020-10" db="EMBL/GenBank/DDBJ databases">
        <title>Genome sequence of the unusual species of purple photosynthetic bacteria, Phaeovibrio sulfidiphilus DSM 23193, type strain.</title>
        <authorList>
            <person name="Kyndt J.A."/>
            <person name="Meyer T.E."/>
        </authorList>
    </citation>
    <scope>NUCLEOTIDE SEQUENCE</scope>
    <source>
        <strain evidence="17">DSM 23193</strain>
    </source>
</reference>
<comment type="caution">
    <text evidence="17">The sequence shown here is derived from an EMBL/GenBank/DDBJ whole genome shotgun (WGS) entry which is preliminary data.</text>
</comment>
<dbReference type="GO" id="GO:0032153">
    <property type="term" value="C:cell division site"/>
    <property type="evidence" value="ECO:0007669"/>
    <property type="project" value="TreeGrafter"/>
</dbReference>